<dbReference type="PANTHER" id="PTHR23044:SF61">
    <property type="entry name" value="3'-5' EXORIBONUCLEASE 1-RELATED"/>
    <property type="match status" value="1"/>
</dbReference>
<dbReference type="Pfam" id="PF00929">
    <property type="entry name" value="RNase_T"/>
    <property type="match status" value="1"/>
</dbReference>
<keyword evidence="5" id="KW-1185">Reference proteome</keyword>
<dbReference type="InterPro" id="IPR036397">
    <property type="entry name" value="RNaseH_sf"/>
</dbReference>
<dbReference type="Proteomes" id="UP000092462">
    <property type="component" value="Unassembled WGS sequence"/>
</dbReference>
<dbReference type="VEuPathDB" id="VectorBase:PPAI010602"/>
<dbReference type="PANTHER" id="PTHR23044">
    <property type="entry name" value="3'-5' EXONUCLEASE ERI1-RELATED"/>
    <property type="match status" value="1"/>
</dbReference>
<dbReference type="SUPFAM" id="SSF53098">
    <property type="entry name" value="Ribonuclease H-like"/>
    <property type="match status" value="1"/>
</dbReference>
<proteinExistence type="predicted"/>
<keyword evidence="1" id="KW-0540">Nuclease</keyword>
<reference evidence="4" key="1">
    <citation type="submission" date="2022-08" db="UniProtKB">
        <authorList>
            <consortium name="EnsemblMetazoa"/>
        </authorList>
    </citation>
    <scope>IDENTIFICATION</scope>
    <source>
        <strain evidence="4">Israel</strain>
    </source>
</reference>
<sequence>MDEFKYLFIIDFESTCWEKKFMADWEIIEFSAVFYSLYEGRIEKEFQQFVFPTENPKLSAFCSKLTGITQELVEREGVPIGTCLMLFNKWVKEILQEYGLIFPKMTRDNLHGNVALMSWSNWDFGQCLKQECSRKRIKRPSYFNQWIDLKESFEKFFRYPPRSFRDALDFLAFEFEGQEHCGLHDARNAAKIVNFMYKHKAKFEITSDLLPANKMNFSF</sequence>
<dbReference type="GO" id="GO:0000175">
    <property type="term" value="F:3'-5'-RNA exonuclease activity"/>
    <property type="evidence" value="ECO:0007669"/>
    <property type="project" value="InterPro"/>
</dbReference>
<dbReference type="InterPro" id="IPR012337">
    <property type="entry name" value="RNaseH-like_sf"/>
</dbReference>
<keyword evidence="3" id="KW-0269">Exonuclease</keyword>
<dbReference type="VEuPathDB" id="VectorBase:PPAPM1_010705"/>
<accession>A0A1B0DQ12</accession>
<name>A0A1B0DQ12_PHLPP</name>
<keyword evidence="2" id="KW-0378">Hydrolase</keyword>
<evidence type="ECO:0000256" key="1">
    <source>
        <dbReference type="ARBA" id="ARBA00022722"/>
    </source>
</evidence>
<dbReference type="SMART" id="SM00479">
    <property type="entry name" value="EXOIII"/>
    <property type="match status" value="1"/>
</dbReference>
<evidence type="ECO:0000313" key="5">
    <source>
        <dbReference type="Proteomes" id="UP000092462"/>
    </source>
</evidence>
<protein>
    <submittedName>
        <fullName evidence="4">Uncharacterized protein</fullName>
    </submittedName>
</protein>
<dbReference type="Gene3D" id="3.30.420.10">
    <property type="entry name" value="Ribonuclease H-like superfamily/Ribonuclease H"/>
    <property type="match status" value="1"/>
</dbReference>
<dbReference type="EnsemblMetazoa" id="PPAI010602-RA">
    <property type="protein sequence ID" value="PPAI010602-PA"/>
    <property type="gene ID" value="PPAI010602"/>
</dbReference>
<dbReference type="InterPro" id="IPR051274">
    <property type="entry name" value="3-5_Exoribonuclease"/>
</dbReference>
<dbReference type="InterPro" id="IPR013520">
    <property type="entry name" value="Ribonucl_H"/>
</dbReference>
<dbReference type="EMBL" id="AJVK01018719">
    <property type="status" value="NOT_ANNOTATED_CDS"/>
    <property type="molecule type" value="Genomic_DNA"/>
</dbReference>
<evidence type="ECO:0000256" key="3">
    <source>
        <dbReference type="ARBA" id="ARBA00022839"/>
    </source>
</evidence>
<dbReference type="AlphaFoldDB" id="A0A1B0DQ12"/>
<evidence type="ECO:0000256" key="2">
    <source>
        <dbReference type="ARBA" id="ARBA00022801"/>
    </source>
</evidence>
<evidence type="ECO:0000313" key="4">
    <source>
        <dbReference type="EnsemblMetazoa" id="PPAI010602-PA"/>
    </source>
</evidence>
<dbReference type="GO" id="GO:0003676">
    <property type="term" value="F:nucleic acid binding"/>
    <property type="evidence" value="ECO:0007669"/>
    <property type="project" value="InterPro"/>
</dbReference>
<organism evidence="4 5">
    <name type="scientific">Phlebotomus papatasi</name>
    <name type="common">Sandfly</name>
    <dbReference type="NCBI Taxonomy" id="29031"/>
    <lineage>
        <taxon>Eukaryota</taxon>
        <taxon>Metazoa</taxon>
        <taxon>Ecdysozoa</taxon>
        <taxon>Arthropoda</taxon>
        <taxon>Hexapoda</taxon>
        <taxon>Insecta</taxon>
        <taxon>Pterygota</taxon>
        <taxon>Neoptera</taxon>
        <taxon>Endopterygota</taxon>
        <taxon>Diptera</taxon>
        <taxon>Nematocera</taxon>
        <taxon>Psychodoidea</taxon>
        <taxon>Psychodidae</taxon>
        <taxon>Phlebotomus</taxon>
        <taxon>Phlebotomus</taxon>
    </lineage>
</organism>
<dbReference type="CDD" id="cd06133">
    <property type="entry name" value="ERI-1_3'hExo_like"/>
    <property type="match status" value="1"/>
</dbReference>
<dbReference type="InterPro" id="IPR047201">
    <property type="entry name" value="ERI-1_3'hExo-like"/>
</dbReference>